<sequence length="301" mass="34333">MRGKMKKVLQKIAELTTTFMTFFKSSEMSLSSIAVAYYLLLAIFPLGLIVGNILPFLHINTTALLSFLSDQLPSDVYKGIEPVINNLLNQRNTGLLSLSVLAGFWTFSRALSALQMSMNKAYEVFNHRDFIVSRVIGLAAGFAILLFLYFSIVLSTFEQLILEQVHRIFAFDDHLYRTLHNMTLPAIAVATFLSLMMLYFILPNVKIRKLRYTMPGTIFSTFVLVFLTNWIAKYVSFALQRLDDLKLIGSLVVFALMIWFIFIARVLIIGAILNAVYQKTKVGKIETRRGEIVEFIKEIRK</sequence>
<dbReference type="AlphaFoldDB" id="A0A084A9V4"/>
<evidence type="ECO:0000313" key="7">
    <source>
        <dbReference type="EMBL" id="KEY62083.1"/>
    </source>
</evidence>
<evidence type="ECO:0000256" key="1">
    <source>
        <dbReference type="ARBA" id="ARBA00004651"/>
    </source>
</evidence>
<dbReference type="PIRSF" id="PIRSF035875">
    <property type="entry name" value="RNase_BN"/>
    <property type="match status" value="1"/>
</dbReference>
<dbReference type="EMBL" id="AZSI01000078">
    <property type="protein sequence ID" value="KEY62083.1"/>
    <property type="molecule type" value="Genomic_DNA"/>
</dbReference>
<keyword evidence="5 6" id="KW-0472">Membrane</keyword>
<name>A0A084A9V4_LACLC</name>
<evidence type="ECO:0000256" key="3">
    <source>
        <dbReference type="ARBA" id="ARBA00022692"/>
    </source>
</evidence>
<dbReference type="PANTHER" id="PTHR30213:SF0">
    <property type="entry name" value="UPF0761 MEMBRANE PROTEIN YIHY"/>
    <property type="match status" value="1"/>
</dbReference>
<evidence type="ECO:0000256" key="2">
    <source>
        <dbReference type="ARBA" id="ARBA00022475"/>
    </source>
</evidence>
<feature type="transmembrane region" description="Helical" evidence="6">
    <location>
        <begin position="35"/>
        <end position="59"/>
    </location>
</feature>
<keyword evidence="3 6" id="KW-0812">Transmembrane</keyword>
<dbReference type="InterPro" id="IPR017039">
    <property type="entry name" value="Virul_fac_BrkB"/>
</dbReference>
<keyword evidence="4 6" id="KW-1133">Transmembrane helix</keyword>
<evidence type="ECO:0000256" key="6">
    <source>
        <dbReference type="SAM" id="Phobius"/>
    </source>
</evidence>
<feature type="transmembrane region" description="Helical" evidence="6">
    <location>
        <begin position="135"/>
        <end position="162"/>
    </location>
</feature>
<evidence type="ECO:0000313" key="8">
    <source>
        <dbReference type="Proteomes" id="UP000028401"/>
    </source>
</evidence>
<reference evidence="7 8" key="1">
    <citation type="submission" date="2014-06" db="EMBL/GenBank/DDBJ databases">
        <title>Draft genome sequence of the putrescine producing strain Lactococcus lactis subsp cremoris GE214.</title>
        <authorList>
            <person name="Ladero V."/>
            <person name="Linares D.M."/>
            <person name="del Rio B."/>
            <person name="Mayo B."/>
            <person name="Martin M.C."/>
            <person name="Fernandez M."/>
            <person name="Alvarez M.A."/>
        </authorList>
    </citation>
    <scope>NUCLEOTIDE SEQUENCE [LARGE SCALE GENOMIC DNA]</scope>
    <source>
        <strain evidence="7 8">GE214</strain>
    </source>
</reference>
<feature type="transmembrane region" description="Helical" evidence="6">
    <location>
        <begin position="214"/>
        <end position="232"/>
    </location>
</feature>
<dbReference type="Proteomes" id="UP000028401">
    <property type="component" value="Unassembled WGS sequence"/>
</dbReference>
<dbReference type="GO" id="GO:0005886">
    <property type="term" value="C:plasma membrane"/>
    <property type="evidence" value="ECO:0007669"/>
    <property type="project" value="UniProtKB-SubCell"/>
</dbReference>
<feature type="transmembrane region" description="Helical" evidence="6">
    <location>
        <begin position="95"/>
        <end position="114"/>
    </location>
</feature>
<dbReference type="Pfam" id="PF03631">
    <property type="entry name" value="Virul_fac_BrkB"/>
    <property type="match status" value="1"/>
</dbReference>
<proteinExistence type="predicted"/>
<evidence type="ECO:0000256" key="5">
    <source>
        <dbReference type="ARBA" id="ARBA00023136"/>
    </source>
</evidence>
<organism evidence="7 8">
    <name type="scientific">Lactococcus cremoris subsp. cremoris GE214</name>
    <dbReference type="NCBI Taxonomy" id="1415168"/>
    <lineage>
        <taxon>Bacteria</taxon>
        <taxon>Bacillati</taxon>
        <taxon>Bacillota</taxon>
        <taxon>Bacilli</taxon>
        <taxon>Lactobacillales</taxon>
        <taxon>Streptococcaceae</taxon>
        <taxon>Lactococcus</taxon>
        <taxon>Lactococcus cremoris subsp. cremoris</taxon>
    </lineage>
</organism>
<evidence type="ECO:0000256" key="4">
    <source>
        <dbReference type="ARBA" id="ARBA00022989"/>
    </source>
</evidence>
<comment type="caution">
    <text evidence="7">The sequence shown here is derived from an EMBL/GenBank/DDBJ whole genome shotgun (WGS) entry which is preliminary data.</text>
</comment>
<protein>
    <submittedName>
        <fullName evidence="7">Putative tRNA-processing ribonuclease BN</fullName>
    </submittedName>
</protein>
<dbReference type="PANTHER" id="PTHR30213">
    <property type="entry name" value="INNER MEMBRANE PROTEIN YHJD"/>
    <property type="match status" value="1"/>
</dbReference>
<gene>
    <name evidence="7" type="ORF">U725_01786</name>
</gene>
<keyword evidence="2" id="KW-1003">Cell membrane</keyword>
<dbReference type="PATRIC" id="fig|1415168.3.peg.1857"/>
<comment type="subcellular location">
    <subcellularLocation>
        <location evidence="1">Cell membrane</location>
        <topology evidence="1">Multi-pass membrane protein</topology>
    </subcellularLocation>
</comment>
<feature type="transmembrane region" description="Helical" evidence="6">
    <location>
        <begin position="182"/>
        <end position="202"/>
    </location>
</feature>
<feature type="transmembrane region" description="Helical" evidence="6">
    <location>
        <begin position="252"/>
        <end position="277"/>
    </location>
</feature>
<accession>A0A084A9V4</accession>